<feature type="chain" id="PRO_5015168460" evidence="10">
    <location>
        <begin position="25"/>
        <end position="393"/>
    </location>
</feature>
<keyword evidence="5 9" id="KW-0378">Hydrolase</keyword>
<dbReference type="InterPro" id="IPR011050">
    <property type="entry name" value="Pectin_lyase_fold/virulence"/>
</dbReference>
<keyword evidence="3" id="KW-0134">Cell wall</keyword>
<evidence type="ECO:0000256" key="4">
    <source>
        <dbReference type="ARBA" id="ARBA00022525"/>
    </source>
</evidence>
<reference evidence="12" key="1">
    <citation type="submission" date="2016-06" db="EMBL/GenBank/DDBJ databases">
        <title>Parallel loss of symbiosis genes in relatives of nitrogen-fixing non-legume Parasponia.</title>
        <authorList>
            <person name="Van Velzen R."/>
            <person name="Holmer R."/>
            <person name="Bu F."/>
            <person name="Rutten L."/>
            <person name="Van Zeijl A."/>
            <person name="Liu W."/>
            <person name="Santuari L."/>
            <person name="Cao Q."/>
            <person name="Sharma T."/>
            <person name="Shen D."/>
            <person name="Roswanjaya Y."/>
            <person name="Wardhani T."/>
            <person name="Kalhor M.S."/>
            <person name="Jansen J."/>
            <person name="Van den Hoogen J."/>
            <person name="Gungor B."/>
            <person name="Hartog M."/>
            <person name="Hontelez J."/>
            <person name="Verver J."/>
            <person name="Yang W.-C."/>
            <person name="Schijlen E."/>
            <person name="Repin R."/>
            <person name="Schilthuizen M."/>
            <person name="Schranz E."/>
            <person name="Heidstra R."/>
            <person name="Miyata K."/>
            <person name="Fedorova E."/>
            <person name="Kohlen W."/>
            <person name="Bisseling T."/>
            <person name="Smit S."/>
            <person name="Geurts R."/>
        </authorList>
    </citation>
    <scope>NUCLEOTIDE SEQUENCE [LARGE SCALE GENOMIC DNA]</scope>
    <source>
        <strain evidence="12">cv. WU1-14</strain>
    </source>
</reference>
<comment type="subcellular location">
    <subcellularLocation>
        <location evidence="1">Secreted</location>
        <location evidence="1">Cell wall</location>
    </subcellularLocation>
</comment>
<organism evidence="11 12">
    <name type="scientific">Parasponia andersonii</name>
    <name type="common">Sponia andersonii</name>
    <dbReference type="NCBI Taxonomy" id="3476"/>
    <lineage>
        <taxon>Eukaryota</taxon>
        <taxon>Viridiplantae</taxon>
        <taxon>Streptophyta</taxon>
        <taxon>Embryophyta</taxon>
        <taxon>Tracheophyta</taxon>
        <taxon>Spermatophyta</taxon>
        <taxon>Magnoliopsida</taxon>
        <taxon>eudicotyledons</taxon>
        <taxon>Gunneridae</taxon>
        <taxon>Pentapetalae</taxon>
        <taxon>rosids</taxon>
        <taxon>fabids</taxon>
        <taxon>Rosales</taxon>
        <taxon>Cannabaceae</taxon>
        <taxon>Parasponia</taxon>
    </lineage>
</organism>
<gene>
    <name evidence="11" type="ORF">PanWU01x14_130700</name>
</gene>
<dbReference type="EMBL" id="JXTB01000103">
    <property type="protein sequence ID" value="PON63596.1"/>
    <property type="molecule type" value="Genomic_DNA"/>
</dbReference>
<keyword evidence="6 9" id="KW-0326">Glycosidase</keyword>
<keyword evidence="10" id="KW-0732">Signal</keyword>
<comment type="caution">
    <text evidence="11">The sequence shown here is derived from an EMBL/GenBank/DDBJ whole genome shotgun (WGS) entry which is preliminary data.</text>
</comment>
<dbReference type="InterPro" id="IPR012334">
    <property type="entry name" value="Pectin_lyas_fold"/>
</dbReference>
<evidence type="ECO:0000256" key="1">
    <source>
        <dbReference type="ARBA" id="ARBA00004191"/>
    </source>
</evidence>
<evidence type="ECO:0000313" key="11">
    <source>
        <dbReference type="EMBL" id="PON63596.1"/>
    </source>
</evidence>
<sequence>MGLKLNKNALSVLVFLAISVTAQCVTFDVSKLGGKPNSDITQVLAQAWQKACASPTSAKIVVPKSTYKVSRGNFLGPCKSPIEFQLDGILQAPSNPSGFKDGDGWITFQSINKLSVYGGGTFDGQGKASYGKHCTRLNYCSKLPINIRFNFVTNSAVKGITSLDSKQFHILVLGGENLSFKNVKVIAPEDSANTDGIHIGRSTNITITDSTIQTGDDCISVGDGTKKLTITKVTCGPGHGISVGSLGKYTNEAPVEGVTVSNCTFKNTQNGVRIKTWPDSHEGVASDLHFENLIMDNVGNPVLIDQEYCPWNQCKLQNPSRVKLSKVSFKNIKGTSSTPLAVKLVCSGGYPCKNVEVGGIDIKYNGKEGPIQSICKNVKPKVSGYMNPAACAH</sequence>
<dbReference type="SMART" id="SM00710">
    <property type="entry name" value="PbH1"/>
    <property type="match status" value="4"/>
</dbReference>
<keyword evidence="12" id="KW-1185">Reference proteome</keyword>
<dbReference type="GO" id="GO:0004650">
    <property type="term" value="F:polygalacturonase activity"/>
    <property type="evidence" value="ECO:0007669"/>
    <property type="project" value="InterPro"/>
</dbReference>
<dbReference type="InterPro" id="IPR006626">
    <property type="entry name" value="PbH1"/>
</dbReference>
<dbReference type="Proteomes" id="UP000237105">
    <property type="component" value="Unassembled WGS sequence"/>
</dbReference>
<dbReference type="FunFam" id="2.160.20.10:FF:000004">
    <property type="entry name" value="Pectin lyase-like superfamily protein"/>
    <property type="match status" value="1"/>
</dbReference>
<dbReference type="SUPFAM" id="SSF51126">
    <property type="entry name" value="Pectin lyase-like"/>
    <property type="match status" value="1"/>
</dbReference>
<dbReference type="AlphaFoldDB" id="A0A2P5CRH9"/>
<evidence type="ECO:0000256" key="7">
    <source>
        <dbReference type="ARBA" id="ARBA00023316"/>
    </source>
</evidence>
<dbReference type="InterPro" id="IPR000743">
    <property type="entry name" value="Glyco_hydro_28"/>
</dbReference>
<evidence type="ECO:0000313" key="12">
    <source>
        <dbReference type="Proteomes" id="UP000237105"/>
    </source>
</evidence>
<evidence type="ECO:0000256" key="2">
    <source>
        <dbReference type="ARBA" id="ARBA00008834"/>
    </source>
</evidence>
<dbReference type="Pfam" id="PF00295">
    <property type="entry name" value="Glyco_hydro_28"/>
    <property type="match status" value="1"/>
</dbReference>
<protein>
    <submittedName>
        <fullName evidence="11">Glycoside hydrolase</fullName>
    </submittedName>
</protein>
<dbReference type="STRING" id="3476.A0A2P5CRH9"/>
<accession>A0A2P5CRH9</accession>
<keyword evidence="4" id="KW-0964">Secreted</keyword>
<dbReference type="PROSITE" id="PS00502">
    <property type="entry name" value="POLYGALACTURONASE"/>
    <property type="match status" value="1"/>
</dbReference>
<evidence type="ECO:0000256" key="10">
    <source>
        <dbReference type="SAM" id="SignalP"/>
    </source>
</evidence>
<feature type="signal peptide" evidence="10">
    <location>
        <begin position="1"/>
        <end position="24"/>
    </location>
</feature>
<comment type="similarity">
    <text evidence="2 9">Belongs to the glycosyl hydrolase 28 family.</text>
</comment>
<evidence type="ECO:0000256" key="9">
    <source>
        <dbReference type="RuleBase" id="RU361169"/>
    </source>
</evidence>
<dbReference type="Gene3D" id="2.160.20.10">
    <property type="entry name" value="Single-stranded right-handed beta-helix, Pectin lyase-like"/>
    <property type="match status" value="1"/>
</dbReference>
<evidence type="ECO:0000256" key="3">
    <source>
        <dbReference type="ARBA" id="ARBA00022512"/>
    </source>
</evidence>
<dbReference type="PANTHER" id="PTHR31375">
    <property type="match status" value="1"/>
</dbReference>
<dbReference type="GO" id="GO:0005975">
    <property type="term" value="P:carbohydrate metabolic process"/>
    <property type="evidence" value="ECO:0007669"/>
    <property type="project" value="InterPro"/>
</dbReference>
<keyword evidence="7" id="KW-0961">Cell wall biogenesis/degradation</keyword>
<name>A0A2P5CRH9_PARAD</name>
<proteinExistence type="inferred from homology"/>
<feature type="active site" evidence="8">
    <location>
        <position position="239"/>
    </location>
</feature>
<dbReference type="GO" id="GO:0071555">
    <property type="term" value="P:cell wall organization"/>
    <property type="evidence" value="ECO:0007669"/>
    <property type="project" value="UniProtKB-KW"/>
</dbReference>
<evidence type="ECO:0000256" key="8">
    <source>
        <dbReference type="PROSITE-ProRule" id="PRU10052"/>
    </source>
</evidence>
<evidence type="ECO:0000256" key="5">
    <source>
        <dbReference type="ARBA" id="ARBA00022801"/>
    </source>
</evidence>
<dbReference type="OrthoDB" id="187139at2759"/>
<evidence type="ECO:0000256" key="6">
    <source>
        <dbReference type="ARBA" id="ARBA00023295"/>
    </source>
</evidence>